<evidence type="ECO:0000256" key="1">
    <source>
        <dbReference type="SAM" id="MobiDB-lite"/>
    </source>
</evidence>
<organism evidence="2 3">
    <name type="scientific">Shinella lacus</name>
    <dbReference type="NCBI Taxonomy" id="2654216"/>
    <lineage>
        <taxon>Bacteria</taxon>
        <taxon>Pseudomonadati</taxon>
        <taxon>Pseudomonadota</taxon>
        <taxon>Alphaproteobacteria</taxon>
        <taxon>Hyphomicrobiales</taxon>
        <taxon>Rhizobiaceae</taxon>
        <taxon>Shinella</taxon>
    </lineage>
</organism>
<evidence type="ECO:0000313" key="2">
    <source>
        <dbReference type="EMBL" id="MCQ4631931.1"/>
    </source>
</evidence>
<sequence>MAKFITTLLGRIRTGESATTERARPPRRGFEIAPHPSMLRRLEDRPQTGARAPRHR</sequence>
<keyword evidence="3" id="KW-1185">Reference proteome</keyword>
<gene>
    <name evidence="2" type="ORF">GB927_017910</name>
</gene>
<protein>
    <submittedName>
        <fullName evidence="2">Uncharacterized protein</fullName>
    </submittedName>
</protein>
<feature type="compositionally biased region" description="Basic and acidic residues" evidence="1">
    <location>
        <begin position="19"/>
        <end position="30"/>
    </location>
</feature>
<accession>A0ABT1RA50</accession>
<comment type="caution">
    <text evidence="2">The sequence shown here is derived from an EMBL/GenBank/DDBJ whole genome shotgun (WGS) entry which is preliminary data.</text>
</comment>
<dbReference type="EMBL" id="WHSB02000006">
    <property type="protein sequence ID" value="MCQ4631931.1"/>
    <property type="molecule type" value="Genomic_DNA"/>
</dbReference>
<evidence type="ECO:0000313" key="3">
    <source>
        <dbReference type="Proteomes" id="UP000996601"/>
    </source>
</evidence>
<dbReference type="RefSeq" id="WP_256118559.1">
    <property type="nucleotide sequence ID" value="NZ_WHSB02000006.1"/>
</dbReference>
<reference evidence="2" key="1">
    <citation type="submission" date="2021-07" db="EMBL/GenBank/DDBJ databases">
        <title>Shinella sp. nov., a novel member of the genus Shinella from water.</title>
        <authorList>
            <person name="Deng Y."/>
        </authorList>
    </citation>
    <scope>NUCLEOTIDE SEQUENCE</scope>
    <source>
        <strain evidence="2">CPCC 100929</strain>
    </source>
</reference>
<proteinExistence type="predicted"/>
<feature type="region of interest" description="Disordered" evidence="1">
    <location>
        <begin position="15"/>
        <end position="56"/>
    </location>
</feature>
<name>A0ABT1RA50_9HYPH</name>
<dbReference type="Proteomes" id="UP000996601">
    <property type="component" value="Unassembled WGS sequence"/>
</dbReference>